<keyword evidence="1" id="KW-0472">Membrane</keyword>
<feature type="transmembrane region" description="Helical" evidence="1">
    <location>
        <begin position="204"/>
        <end position="221"/>
    </location>
</feature>
<evidence type="ECO:0000256" key="1">
    <source>
        <dbReference type="SAM" id="Phobius"/>
    </source>
</evidence>
<keyword evidence="1" id="KW-0812">Transmembrane</keyword>
<feature type="transmembrane region" description="Helical" evidence="1">
    <location>
        <begin position="30"/>
        <end position="45"/>
    </location>
</feature>
<feature type="transmembrane region" description="Helical" evidence="1">
    <location>
        <begin position="363"/>
        <end position="390"/>
    </location>
</feature>
<gene>
    <name evidence="2" type="ORF">QRD43_13300</name>
</gene>
<accession>A0ABT7LJ50</accession>
<comment type="caution">
    <text evidence="2">The sequence shown here is derived from an EMBL/GenBank/DDBJ whole genome shotgun (WGS) entry which is preliminary data.</text>
</comment>
<feature type="transmembrane region" description="Helical" evidence="1">
    <location>
        <begin position="425"/>
        <end position="443"/>
    </location>
</feature>
<dbReference type="Proteomes" id="UP001238603">
    <property type="component" value="Unassembled WGS sequence"/>
</dbReference>
<keyword evidence="1" id="KW-1133">Transmembrane helix</keyword>
<name>A0ABT7LJ50_9BURK</name>
<dbReference type="RefSeq" id="WP_285982954.1">
    <property type="nucleotide sequence ID" value="NZ_JASVDS010000003.1"/>
</dbReference>
<feature type="transmembrane region" description="Helical" evidence="1">
    <location>
        <begin position="402"/>
        <end position="419"/>
    </location>
</feature>
<feature type="transmembrane region" description="Helical" evidence="1">
    <location>
        <begin position="172"/>
        <end position="195"/>
    </location>
</feature>
<organism evidence="2 3">
    <name type="scientific">Roseateles subflavus</name>
    <dbReference type="NCBI Taxonomy" id="3053353"/>
    <lineage>
        <taxon>Bacteria</taxon>
        <taxon>Pseudomonadati</taxon>
        <taxon>Pseudomonadota</taxon>
        <taxon>Betaproteobacteria</taxon>
        <taxon>Burkholderiales</taxon>
        <taxon>Sphaerotilaceae</taxon>
        <taxon>Roseateles</taxon>
    </lineage>
</organism>
<dbReference type="EMBL" id="JASVDS010000003">
    <property type="protein sequence ID" value="MDL5032885.1"/>
    <property type="molecule type" value="Genomic_DNA"/>
</dbReference>
<evidence type="ECO:0000313" key="2">
    <source>
        <dbReference type="EMBL" id="MDL5032885.1"/>
    </source>
</evidence>
<reference evidence="2 3" key="1">
    <citation type="submission" date="2023-06" db="EMBL/GenBank/DDBJ databases">
        <title>Pelomonas sp. APW6 16S ribosomal RNA gene genome sequencing and assembly.</title>
        <authorList>
            <person name="Woo H."/>
        </authorList>
    </citation>
    <scope>NUCLEOTIDE SEQUENCE [LARGE SCALE GENOMIC DNA]</scope>
    <source>
        <strain evidence="2 3">APW6</strain>
    </source>
</reference>
<feature type="transmembrane region" description="Helical" evidence="1">
    <location>
        <begin position="52"/>
        <end position="71"/>
    </location>
</feature>
<protein>
    <recommendedName>
        <fullName evidence="4">O-antigen polymerase</fullName>
    </recommendedName>
</protein>
<feature type="transmembrane region" description="Helical" evidence="1">
    <location>
        <begin position="130"/>
        <end position="152"/>
    </location>
</feature>
<proteinExistence type="predicted"/>
<sequence length="459" mass="50026">MRGRLFWFGLLPVMLLLALAAQSSAGHGWRLWALTGVSMALLVLMRTTVVSWFYSFMAVFYVLGCWFKVMAHSASDLPYVEPAGNFSGSPAEWGEYYEFAIVIGLALFIGRVLSLMVWDRRKPHERQWEFRAGGVTGGQWGVLVGVAALFYLVNNLAAFFVTGVNARVTLPFALNAPLAFMALIGFAMVLATYVARDVAVRQRMTPTTAFAILMVASIASVSMASRAAVVMQAIPILLAAHYLQSRWGKHQFGKLPVLMLGGFVALVLVAVSIYRVKVFSGVAGADGEMLGFFLLESGLLVVDRWVGAEAIMVAVAEPVRSMDLFWRLMAEDPAIGVDSIYQQLSGGKYELLKGLTFLTLPGYFGVISLCGELFWVFVLVLAMTLLGLAFEALVRRLLCHQMIPVALICGAVANALTQLSFPRLLGPFLLQMLLLAGLLGLLLRGPFGLVERRPAPDAA</sequence>
<feature type="transmembrane region" description="Helical" evidence="1">
    <location>
        <begin position="255"/>
        <end position="274"/>
    </location>
</feature>
<keyword evidence="3" id="KW-1185">Reference proteome</keyword>
<evidence type="ECO:0000313" key="3">
    <source>
        <dbReference type="Proteomes" id="UP001238603"/>
    </source>
</evidence>
<feature type="transmembrane region" description="Helical" evidence="1">
    <location>
        <begin position="96"/>
        <end position="118"/>
    </location>
</feature>
<evidence type="ECO:0008006" key="4">
    <source>
        <dbReference type="Google" id="ProtNLM"/>
    </source>
</evidence>